<proteinExistence type="predicted"/>
<comment type="caution">
    <text evidence="1">The sequence shown here is derived from an EMBL/GenBank/DDBJ whole genome shotgun (WGS) entry which is preliminary data.</text>
</comment>
<gene>
    <name evidence="1" type="ORF">Ahy_A10g048790</name>
</gene>
<evidence type="ECO:0000313" key="1">
    <source>
        <dbReference type="EMBL" id="RYR34072.1"/>
    </source>
</evidence>
<sequence>MDEHIEQQRQQKIERNEMKRKKKLKRSCCYCPCHAASCMFRGIGRCMFVTCYPFVQCMGLDEHRHRHHHHGKHFDCVDENYWLIRVGKERRKLTPFMAFCSLSVKPKNSNALGPFSAVVTENTTPTTHE</sequence>
<name>A0A445B5W5_ARAHY</name>
<accession>A0A445B5W5</accession>
<reference evidence="1 2" key="1">
    <citation type="submission" date="2019-01" db="EMBL/GenBank/DDBJ databases">
        <title>Sequencing of cultivated peanut Arachis hypogaea provides insights into genome evolution and oil improvement.</title>
        <authorList>
            <person name="Chen X."/>
        </authorList>
    </citation>
    <scope>NUCLEOTIDE SEQUENCE [LARGE SCALE GENOMIC DNA]</scope>
    <source>
        <strain evidence="2">cv. Fuhuasheng</strain>
        <tissue evidence="1">Leaves</tissue>
    </source>
</reference>
<keyword evidence="2" id="KW-1185">Reference proteome</keyword>
<dbReference type="EMBL" id="SDMP01000010">
    <property type="protein sequence ID" value="RYR34072.1"/>
    <property type="molecule type" value="Genomic_DNA"/>
</dbReference>
<dbReference type="Proteomes" id="UP000289738">
    <property type="component" value="Chromosome A10"/>
</dbReference>
<dbReference type="AlphaFoldDB" id="A0A445B5W5"/>
<organism evidence="1 2">
    <name type="scientific">Arachis hypogaea</name>
    <name type="common">Peanut</name>
    <dbReference type="NCBI Taxonomy" id="3818"/>
    <lineage>
        <taxon>Eukaryota</taxon>
        <taxon>Viridiplantae</taxon>
        <taxon>Streptophyta</taxon>
        <taxon>Embryophyta</taxon>
        <taxon>Tracheophyta</taxon>
        <taxon>Spermatophyta</taxon>
        <taxon>Magnoliopsida</taxon>
        <taxon>eudicotyledons</taxon>
        <taxon>Gunneridae</taxon>
        <taxon>Pentapetalae</taxon>
        <taxon>rosids</taxon>
        <taxon>fabids</taxon>
        <taxon>Fabales</taxon>
        <taxon>Fabaceae</taxon>
        <taxon>Papilionoideae</taxon>
        <taxon>50 kb inversion clade</taxon>
        <taxon>dalbergioids sensu lato</taxon>
        <taxon>Dalbergieae</taxon>
        <taxon>Pterocarpus clade</taxon>
        <taxon>Arachis</taxon>
    </lineage>
</organism>
<protein>
    <submittedName>
        <fullName evidence="1">Uncharacterized protein</fullName>
    </submittedName>
</protein>
<evidence type="ECO:0000313" key="2">
    <source>
        <dbReference type="Proteomes" id="UP000289738"/>
    </source>
</evidence>